<dbReference type="EMBL" id="JALJRB010000004">
    <property type="protein sequence ID" value="MCJ8500096.1"/>
    <property type="molecule type" value="Genomic_DNA"/>
</dbReference>
<keyword evidence="2" id="KW-0547">Nucleotide-binding</keyword>
<comment type="similarity">
    <text evidence="1">Belongs to the AAA ATPase family.</text>
</comment>
<dbReference type="RefSeq" id="WP_246903864.1">
    <property type="nucleotide sequence ID" value="NZ_JALJRB010000004.1"/>
</dbReference>
<dbReference type="AlphaFoldDB" id="A0AA41R3H2"/>
<evidence type="ECO:0000313" key="5">
    <source>
        <dbReference type="EMBL" id="MCJ8500096.1"/>
    </source>
</evidence>
<dbReference type="Proteomes" id="UP001165427">
    <property type="component" value="Unassembled WGS sequence"/>
</dbReference>
<keyword evidence="6" id="KW-1185">Reference proteome</keyword>
<dbReference type="Gene3D" id="3.40.50.300">
    <property type="entry name" value="P-loop containing nucleotide triphosphate hydrolases"/>
    <property type="match status" value="1"/>
</dbReference>
<reference evidence="5" key="1">
    <citation type="submission" date="2022-04" db="EMBL/GenBank/DDBJ databases">
        <title>Desulfatitalea alkaliphila sp. nov., a novel anaerobic sulfate-reducing bacterium isolated from terrestrial mud volcano, Taman Peninsula, Russia.</title>
        <authorList>
            <person name="Khomyakova M.A."/>
            <person name="Merkel A.Y."/>
            <person name="Slobodkin A.I."/>
        </authorList>
    </citation>
    <scope>NUCLEOTIDE SEQUENCE</scope>
    <source>
        <strain evidence="5">M08but</strain>
    </source>
</reference>
<sequence length="668" mass="72668">MPETLHRPEHAGASPLNMDDIRPQDYLLALLAELLPEAVPQQNSPEAHHLQARRALLAHLPSSAQPAAILAAHQTPNTGETHLLQMADAQGLGFAERIVLCLCYAVEQDAMLGRCIAYLQQPLGGSRPTLSLIDAVLGRLRPFHDDNRIAAIANGRAVALGMLQLLDETAPLPEQSVKMPAPLALSLAGKTFAWPGAATALPYAAFALPPSIQSQAQRHARALKALPDSVLVLRCASKPEAAITARTIATCCAVTPLFITDPDKALPGLGPVCRAKNLMPVFRHYCGPGETVQLPRVEGYDGPLLVMAGLEGAFESPRGNLSNWLLPRPTLAERQQLWEAHLGEPQLATTMARNHVHSTSRIIALSQLAKRECIQQQKARPGLNEIRQAAWVSDGGGLAALAQPVNTRVKDDALVVRPFTRRQLELLEKRCHIRERLGEGLGATIQARYQMGVKALFLGPSGTGKTLATGWLANRLGIPLYRVDLAAITSKYIGETEKNLAKLLGQAEQEEVLLLFDEADALFGKRTEIKDANDRFANAQTNYLLQRIETYTGVVILTSNSRARFDAAFTRRLDMMIEFPLPTPEERRALWLSHLGDGHRLSPANVNQLAVQCNLTGGHIRNVVLGAAVVAKDQERAIRFADLIAALADEYRKLGKELPPEFKGTPGS</sequence>
<dbReference type="Pfam" id="PF00004">
    <property type="entry name" value="AAA"/>
    <property type="match status" value="1"/>
</dbReference>
<organism evidence="5 6">
    <name type="scientific">Desulfatitalea alkaliphila</name>
    <dbReference type="NCBI Taxonomy" id="2929485"/>
    <lineage>
        <taxon>Bacteria</taxon>
        <taxon>Pseudomonadati</taxon>
        <taxon>Thermodesulfobacteriota</taxon>
        <taxon>Desulfobacteria</taxon>
        <taxon>Desulfobacterales</taxon>
        <taxon>Desulfosarcinaceae</taxon>
        <taxon>Desulfatitalea</taxon>
    </lineage>
</organism>
<keyword evidence="3 5" id="KW-0067">ATP-binding</keyword>
<evidence type="ECO:0000259" key="4">
    <source>
        <dbReference type="SMART" id="SM00382"/>
    </source>
</evidence>
<comment type="caution">
    <text evidence="5">The sequence shown here is derived from an EMBL/GenBank/DDBJ whole genome shotgun (WGS) entry which is preliminary data.</text>
</comment>
<proteinExistence type="inferred from homology"/>
<evidence type="ECO:0000256" key="2">
    <source>
        <dbReference type="ARBA" id="ARBA00022741"/>
    </source>
</evidence>
<dbReference type="InterPro" id="IPR003593">
    <property type="entry name" value="AAA+_ATPase"/>
</dbReference>
<dbReference type="CDD" id="cd19481">
    <property type="entry name" value="RecA-like_protease"/>
    <property type="match status" value="1"/>
</dbReference>
<protein>
    <submittedName>
        <fullName evidence="5">ATP-binding protein</fullName>
    </submittedName>
</protein>
<accession>A0AA41R3H2</accession>
<dbReference type="GO" id="GO:0016887">
    <property type="term" value="F:ATP hydrolysis activity"/>
    <property type="evidence" value="ECO:0007669"/>
    <property type="project" value="InterPro"/>
</dbReference>
<dbReference type="SUPFAM" id="SSF52540">
    <property type="entry name" value="P-loop containing nucleoside triphosphate hydrolases"/>
    <property type="match status" value="1"/>
</dbReference>
<evidence type="ECO:0000256" key="1">
    <source>
        <dbReference type="ARBA" id="ARBA00006914"/>
    </source>
</evidence>
<gene>
    <name evidence="5" type="ORF">MRX98_05880</name>
</gene>
<dbReference type="GO" id="GO:0005524">
    <property type="term" value="F:ATP binding"/>
    <property type="evidence" value="ECO:0007669"/>
    <property type="project" value="UniProtKB-KW"/>
</dbReference>
<evidence type="ECO:0000313" key="6">
    <source>
        <dbReference type="Proteomes" id="UP001165427"/>
    </source>
</evidence>
<dbReference type="PANTHER" id="PTHR23073">
    <property type="entry name" value="26S PROTEASOME REGULATORY SUBUNIT"/>
    <property type="match status" value="1"/>
</dbReference>
<feature type="domain" description="AAA+ ATPase" evidence="4">
    <location>
        <begin position="451"/>
        <end position="583"/>
    </location>
</feature>
<dbReference type="InterPro" id="IPR003959">
    <property type="entry name" value="ATPase_AAA_core"/>
</dbReference>
<name>A0AA41R3H2_9BACT</name>
<dbReference type="InterPro" id="IPR050221">
    <property type="entry name" value="26S_Proteasome_ATPase"/>
</dbReference>
<dbReference type="SMART" id="SM00382">
    <property type="entry name" value="AAA"/>
    <property type="match status" value="1"/>
</dbReference>
<evidence type="ECO:0000256" key="3">
    <source>
        <dbReference type="ARBA" id="ARBA00022840"/>
    </source>
</evidence>
<dbReference type="InterPro" id="IPR027417">
    <property type="entry name" value="P-loop_NTPase"/>
</dbReference>